<dbReference type="OrthoDB" id="1938922at2759"/>
<feature type="domain" description="Retrotransposon gag" evidence="2">
    <location>
        <begin position="90"/>
        <end position="180"/>
    </location>
</feature>
<dbReference type="InterPro" id="IPR032567">
    <property type="entry name" value="RTL1-rel"/>
</dbReference>
<dbReference type="SUPFAM" id="SSF50630">
    <property type="entry name" value="Acid proteases"/>
    <property type="match status" value="1"/>
</dbReference>
<dbReference type="CDD" id="cd00303">
    <property type="entry name" value="retropepsin_like"/>
    <property type="match status" value="1"/>
</dbReference>
<dbReference type="InterPro" id="IPR021109">
    <property type="entry name" value="Peptidase_aspartic_dom_sf"/>
</dbReference>
<gene>
    <name evidence="3" type="ORF">SHERM_00073</name>
</gene>
<proteinExistence type="predicted"/>
<dbReference type="PANTHER" id="PTHR15503">
    <property type="entry name" value="LDOC1 RELATED"/>
    <property type="match status" value="1"/>
</dbReference>
<evidence type="ECO:0000313" key="4">
    <source>
        <dbReference type="Proteomes" id="UP001153555"/>
    </source>
</evidence>
<dbReference type="Pfam" id="PF08284">
    <property type="entry name" value="RVP_2"/>
    <property type="match status" value="1"/>
</dbReference>
<dbReference type="Proteomes" id="UP001153555">
    <property type="component" value="Unassembled WGS sequence"/>
</dbReference>
<name>A0A9N7MRK4_STRHE</name>
<dbReference type="InterPro" id="IPR005162">
    <property type="entry name" value="Retrotrans_gag_dom"/>
</dbReference>
<sequence length="442" mass="51250">QSYASYASRATRDERRARRDDRERYDEDRRRREGRDNRLHERDEQLDERAGTRPKIVMPTFTGTDPDAWLSRALQFFEINDVPRYERVQIAAYHLDGEANVWWQWVMHKNHGEYMRWRDFEKELIMRFGSSDYHDYNEALSRIKQVGSLRDYQKKFERIASRVRDWPEAALVGTFVGGLKAELAAEVRLDRPGSMRAAVESARLHEEHLVAVRKAKPNDTRTETKRTNAATEELAGRTESKPMGKIVRTTSNIRRLTNKEMQRRREKGLCYSCNEKFTPGHRCKGKEVFLLEFEEEEEPREESLLHMVKSKKRGPKMITFTAEVGGKLVEVLVDSGSTLNFIDEELSKEIEIPFTKVKPFGVKVANGETLRGDILFKGVKLKAQGQRMRVDLYALPLKAADVVLGCQWLETLGPITTDYWKGTMEFGRSSERVKLRTEDPGG</sequence>
<feature type="compositionally biased region" description="Basic and acidic residues" evidence="1">
    <location>
        <begin position="10"/>
        <end position="51"/>
    </location>
</feature>
<feature type="non-terminal residue" evidence="3">
    <location>
        <position position="442"/>
    </location>
</feature>
<evidence type="ECO:0000259" key="2">
    <source>
        <dbReference type="Pfam" id="PF03732"/>
    </source>
</evidence>
<dbReference type="Gene3D" id="2.40.70.10">
    <property type="entry name" value="Acid Proteases"/>
    <property type="match status" value="1"/>
</dbReference>
<feature type="non-terminal residue" evidence="3">
    <location>
        <position position="1"/>
    </location>
</feature>
<dbReference type="PANTHER" id="PTHR15503:SF22">
    <property type="entry name" value="TRANSPOSON TY3-I GAG POLYPROTEIN"/>
    <property type="match status" value="1"/>
</dbReference>
<evidence type="ECO:0000313" key="3">
    <source>
        <dbReference type="EMBL" id="CAA0811047.1"/>
    </source>
</evidence>
<feature type="compositionally biased region" description="Basic and acidic residues" evidence="1">
    <location>
        <begin position="216"/>
        <end position="226"/>
    </location>
</feature>
<reference evidence="3" key="1">
    <citation type="submission" date="2019-12" db="EMBL/GenBank/DDBJ databases">
        <authorList>
            <person name="Scholes J."/>
        </authorList>
    </citation>
    <scope>NUCLEOTIDE SEQUENCE</scope>
</reference>
<evidence type="ECO:0000256" key="1">
    <source>
        <dbReference type="SAM" id="MobiDB-lite"/>
    </source>
</evidence>
<protein>
    <recommendedName>
        <fullName evidence="2">Retrotransposon gag domain-containing protein</fullName>
    </recommendedName>
</protein>
<accession>A0A9N7MRK4</accession>
<keyword evidence="4" id="KW-1185">Reference proteome</keyword>
<dbReference type="AlphaFoldDB" id="A0A9N7MRK4"/>
<organism evidence="3 4">
    <name type="scientific">Striga hermonthica</name>
    <name type="common">Purple witchweed</name>
    <name type="synonym">Buchnera hermonthica</name>
    <dbReference type="NCBI Taxonomy" id="68872"/>
    <lineage>
        <taxon>Eukaryota</taxon>
        <taxon>Viridiplantae</taxon>
        <taxon>Streptophyta</taxon>
        <taxon>Embryophyta</taxon>
        <taxon>Tracheophyta</taxon>
        <taxon>Spermatophyta</taxon>
        <taxon>Magnoliopsida</taxon>
        <taxon>eudicotyledons</taxon>
        <taxon>Gunneridae</taxon>
        <taxon>Pentapetalae</taxon>
        <taxon>asterids</taxon>
        <taxon>lamiids</taxon>
        <taxon>Lamiales</taxon>
        <taxon>Orobanchaceae</taxon>
        <taxon>Buchnereae</taxon>
        <taxon>Striga</taxon>
    </lineage>
</organism>
<feature type="region of interest" description="Disordered" evidence="1">
    <location>
        <begin position="216"/>
        <end position="241"/>
    </location>
</feature>
<dbReference type="Pfam" id="PF03732">
    <property type="entry name" value="Retrotrans_gag"/>
    <property type="match status" value="1"/>
</dbReference>
<comment type="caution">
    <text evidence="3">The sequence shown here is derived from an EMBL/GenBank/DDBJ whole genome shotgun (WGS) entry which is preliminary data.</text>
</comment>
<dbReference type="EMBL" id="CACSLK010007779">
    <property type="protein sequence ID" value="CAA0811047.1"/>
    <property type="molecule type" value="Genomic_DNA"/>
</dbReference>
<feature type="region of interest" description="Disordered" evidence="1">
    <location>
        <begin position="1"/>
        <end position="58"/>
    </location>
</feature>